<dbReference type="AlphaFoldDB" id="A0A9W6B8C9"/>
<organism evidence="1 2">
    <name type="scientific">Neptunitalea chrysea</name>
    <dbReference type="NCBI Taxonomy" id="1647581"/>
    <lineage>
        <taxon>Bacteria</taxon>
        <taxon>Pseudomonadati</taxon>
        <taxon>Bacteroidota</taxon>
        <taxon>Flavobacteriia</taxon>
        <taxon>Flavobacteriales</taxon>
        <taxon>Flavobacteriaceae</taxon>
        <taxon>Neptunitalea</taxon>
    </lineage>
</organism>
<keyword evidence="2" id="KW-1185">Reference proteome</keyword>
<evidence type="ECO:0000313" key="1">
    <source>
        <dbReference type="EMBL" id="GLB53595.1"/>
    </source>
</evidence>
<reference evidence="1" key="1">
    <citation type="submission" date="2022-07" db="EMBL/GenBank/DDBJ databases">
        <title>Taxonomy of Novel Oxalotrophic and Methylotrophic Bacteria.</title>
        <authorList>
            <person name="Sahin N."/>
            <person name="Tani A."/>
        </authorList>
    </citation>
    <scope>NUCLEOTIDE SEQUENCE</scope>
    <source>
        <strain evidence="1">AM327</strain>
    </source>
</reference>
<proteinExistence type="predicted"/>
<sequence>MKDDFKFSILGTFFNNISSEESSLLHSDKKHIDDLKRALSSAEFKEKAKEHIKKLYHKK</sequence>
<gene>
    <name evidence="1" type="ORF">NBRC110019_26360</name>
</gene>
<name>A0A9W6B8C9_9FLAO</name>
<dbReference type="EMBL" id="BRVP01000020">
    <property type="protein sequence ID" value="GLB53595.1"/>
    <property type="molecule type" value="Genomic_DNA"/>
</dbReference>
<comment type="caution">
    <text evidence="1">The sequence shown here is derived from an EMBL/GenBank/DDBJ whole genome shotgun (WGS) entry which is preliminary data.</text>
</comment>
<evidence type="ECO:0000313" key="2">
    <source>
        <dbReference type="Proteomes" id="UP001143545"/>
    </source>
</evidence>
<protein>
    <submittedName>
        <fullName evidence="1">Uncharacterized protein</fullName>
    </submittedName>
</protein>
<dbReference type="RefSeq" id="WP_281755675.1">
    <property type="nucleotide sequence ID" value="NZ_BRVP01000020.1"/>
</dbReference>
<dbReference type="Proteomes" id="UP001143545">
    <property type="component" value="Unassembled WGS sequence"/>
</dbReference>
<accession>A0A9W6B8C9</accession>